<dbReference type="GO" id="GO:0008094">
    <property type="term" value="F:ATP-dependent activity, acting on DNA"/>
    <property type="evidence" value="ECO:0007669"/>
    <property type="project" value="TreeGrafter"/>
</dbReference>
<keyword evidence="2" id="KW-0378">Hydrolase</keyword>
<dbReference type="InterPro" id="IPR050628">
    <property type="entry name" value="SNF2_RAD54_helicase_TF"/>
</dbReference>
<dbReference type="GO" id="GO:0016787">
    <property type="term" value="F:hydrolase activity"/>
    <property type="evidence" value="ECO:0007669"/>
    <property type="project" value="UniProtKB-KW"/>
</dbReference>
<dbReference type="InterPro" id="IPR000330">
    <property type="entry name" value="SNF2_N"/>
</dbReference>
<protein>
    <recommendedName>
        <fullName evidence="4">SNF2 N-terminal domain-containing protein</fullName>
    </recommendedName>
</protein>
<dbReference type="Proteomes" id="UP000325313">
    <property type="component" value="Unassembled WGS sequence"/>
</dbReference>
<accession>A0A5B0SLZ7</accession>
<dbReference type="PANTHER" id="PTHR45626">
    <property type="entry name" value="TRANSCRIPTION TERMINATION FACTOR 2-RELATED"/>
    <property type="match status" value="1"/>
</dbReference>
<evidence type="ECO:0000256" key="3">
    <source>
        <dbReference type="ARBA" id="ARBA00022840"/>
    </source>
</evidence>
<name>A0A5B0SLZ7_PUCGR</name>
<evidence type="ECO:0000259" key="4">
    <source>
        <dbReference type="Pfam" id="PF00176"/>
    </source>
</evidence>
<evidence type="ECO:0000256" key="2">
    <source>
        <dbReference type="ARBA" id="ARBA00022801"/>
    </source>
</evidence>
<dbReference type="SUPFAM" id="SSF52540">
    <property type="entry name" value="P-loop containing nucleoside triphosphate hydrolases"/>
    <property type="match status" value="1"/>
</dbReference>
<dbReference type="Pfam" id="PF00176">
    <property type="entry name" value="SNF2-rel_dom"/>
    <property type="match status" value="1"/>
</dbReference>
<reference evidence="5 6" key="1">
    <citation type="submission" date="2019-05" db="EMBL/GenBank/DDBJ databases">
        <title>Emergence of the Ug99 lineage of the wheat stem rust pathogen through somatic hybridization.</title>
        <authorList>
            <person name="Li F."/>
            <person name="Upadhyaya N.M."/>
            <person name="Sperschneider J."/>
            <person name="Matny O."/>
            <person name="Nguyen-Phuc H."/>
            <person name="Mago R."/>
            <person name="Raley C."/>
            <person name="Miller M.E."/>
            <person name="Silverstein K.A.T."/>
            <person name="Henningsen E."/>
            <person name="Hirsch C.D."/>
            <person name="Visser B."/>
            <person name="Pretorius Z.A."/>
            <person name="Steffenson B.J."/>
            <person name="Schwessinger B."/>
            <person name="Dodds P.N."/>
            <person name="Figueroa M."/>
        </authorList>
    </citation>
    <scope>NUCLEOTIDE SEQUENCE [LARGE SCALE GENOMIC DNA]</scope>
    <source>
        <strain evidence="5 6">Ug99</strain>
    </source>
</reference>
<evidence type="ECO:0000313" key="5">
    <source>
        <dbReference type="EMBL" id="KAA1137584.1"/>
    </source>
</evidence>
<dbReference type="InterPro" id="IPR027417">
    <property type="entry name" value="P-loop_NTPase"/>
</dbReference>
<dbReference type="PANTHER" id="PTHR45626:SF22">
    <property type="entry name" value="DNA REPAIR PROTEIN RAD5"/>
    <property type="match status" value="1"/>
</dbReference>
<gene>
    <name evidence="5" type="ORF">PGTUg99_024186</name>
</gene>
<dbReference type="AlphaFoldDB" id="A0A5B0SLZ7"/>
<dbReference type="InterPro" id="IPR038718">
    <property type="entry name" value="SNF2-like_sf"/>
</dbReference>
<evidence type="ECO:0000313" key="6">
    <source>
        <dbReference type="Proteomes" id="UP000325313"/>
    </source>
</evidence>
<sequence length="240" mass="27401">MLKHIPSYDPTHFLGVQQTEDMAPPTAIEEDNRHTIPGCKTKLMDHQIKAIKFIQRSESNLFSTPLEIWDDLDNRWVHRVFEDAVRKGYLGKHIKFDAKGCILADDMGLGKTLTTLSVIQLSSEEALKFSRQQPDVTNLMLTSATLIICPLSTLENWKNEINTHFKRGSLPFKTYYGKEKYTIEFKEIAQVAVVLATYESVSTQMKSSQQVGSSNDGESRKLGLDFSRIKWFRIILDEAQ</sequence>
<dbReference type="GO" id="GO:0006281">
    <property type="term" value="P:DNA repair"/>
    <property type="evidence" value="ECO:0007669"/>
    <property type="project" value="TreeGrafter"/>
</dbReference>
<evidence type="ECO:0000256" key="1">
    <source>
        <dbReference type="ARBA" id="ARBA00022741"/>
    </source>
</evidence>
<proteinExistence type="predicted"/>
<dbReference type="EMBL" id="VDEP01000007">
    <property type="protein sequence ID" value="KAA1137584.1"/>
    <property type="molecule type" value="Genomic_DNA"/>
</dbReference>
<feature type="domain" description="SNF2 N-terminal" evidence="4">
    <location>
        <begin position="46"/>
        <end position="240"/>
    </location>
</feature>
<keyword evidence="3" id="KW-0067">ATP-binding</keyword>
<dbReference type="GO" id="GO:0005524">
    <property type="term" value="F:ATP binding"/>
    <property type="evidence" value="ECO:0007669"/>
    <property type="project" value="UniProtKB-KW"/>
</dbReference>
<dbReference type="GO" id="GO:0005634">
    <property type="term" value="C:nucleus"/>
    <property type="evidence" value="ECO:0007669"/>
    <property type="project" value="TreeGrafter"/>
</dbReference>
<comment type="caution">
    <text evidence="5">The sequence shown here is derived from an EMBL/GenBank/DDBJ whole genome shotgun (WGS) entry which is preliminary data.</text>
</comment>
<keyword evidence="1" id="KW-0547">Nucleotide-binding</keyword>
<dbReference type="Gene3D" id="3.40.50.10810">
    <property type="entry name" value="Tandem AAA-ATPase domain"/>
    <property type="match status" value="1"/>
</dbReference>
<organism evidence="5 6">
    <name type="scientific">Puccinia graminis f. sp. tritici</name>
    <dbReference type="NCBI Taxonomy" id="56615"/>
    <lineage>
        <taxon>Eukaryota</taxon>
        <taxon>Fungi</taxon>
        <taxon>Dikarya</taxon>
        <taxon>Basidiomycota</taxon>
        <taxon>Pucciniomycotina</taxon>
        <taxon>Pucciniomycetes</taxon>
        <taxon>Pucciniales</taxon>
        <taxon>Pucciniaceae</taxon>
        <taxon>Puccinia</taxon>
    </lineage>
</organism>